<feature type="region of interest" description="Disordered" evidence="1">
    <location>
        <begin position="325"/>
        <end position="344"/>
    </location>
</feature>
<dbReference type="PANTHER" id="PTHR37444:SF2">
    <property type="entry name" value="PROTEIN CBG20614"/>
    <property type="match status" value="1"/>
</dbReference>
<keyword evidence="2" id="KW-1185">Reference proteome</keyword>
<feature type="region of interest" description="Disordered" evidence="1">
    <location>
        <begin position="55"/>
        <end position="125"/>
    </location>
</feature>
<feature type="compositionally biased region" description="Basic and acidic residues" evidence="1">
    <location>
        <begin position="159"/>
        <end position="175"/>
    </location>
</feature>
<dbReference type="AlphaFoldDB" id="A0A1I7U295"/>
<feature type="compositionally biased region" description="Basic and acidic residues" evidence="1">
    <location>
        <begin position="396"/>
        <end position="415"/>
    </location>
</feature>
<dbReference type="PANTHER" id="PTHR37444">
    <property type="entry name" value="PROTEIN CBG24900-RELATED"/>
    <property type="match status" value="1"/>
</dbReference>
<feature type="compositionally biased region" description="Basic and acidic residues" evidence="1">
    <location>
        <begin position="106"/>
        <end position="125"/>
    </location>
</feature>
<dbReference type="eggNOG" id="ENOG502TGGA">
    <property type="taxonomic scope" value="Eukaryota"/>
</dbReference>
<feature type="region of interest" description="Disordered" evidence="1">
    <location>
        <begin position="159"/>
        <end position="199"/>
    </location>
</feature>
<protein>
    <submittedName>
        <fullName evidence="3">MBD domain-containing protein</fullName>
    </submittedName>
</protein>
<evidence type="ECO:0000256" key="1">
    <source>
        <dbReference type="SAM" id="MobiDB-lite"/>
    </source>
</evidence>
<organism evidence="2 3">
    <name type="scientific">Caenorhabditis tropicalis</name>
    <dbReference type="NCBI Taxonomy" id="1561998"/>
    <lineage>
        <taxon>Eukaryota</taxon>
        <taxon>Metazoa</taxon>
        <taxon>Ecdysozoa</taxon>
        <taxon>Nematoda</taxon>
        <taxon>Chromadorea</taxon>
        <taxon>Rhabditida</taxon>
        <taxon>Rhabditina</taxon>
        <taxon>Rhabditomorpha</taxon>
        <taxon>Rhabditoidea</taxon>
        <taxon>Rhabditidae</taxon>
        <taxon>Peloderinae</taxon>
        <taxon>Caenorhabditis</taxon>
    </lineage>
</organism>
<sequence length="415" mass="47302">MPSSINLVMAPKPASKRAKVESKTVAVQNPPKKVVAPPEIEVPVKKEAPKKEKKIVKLFNSVRRKVTNNDHLKKSSRRKKSTSGSADNHVETPTHSSRNKKAAVPSDEKIVEKKKEVEPAKVEVKADTKSVVMTAKTPVTRRVNYDIAQKYFKRMAESQKTRTRTIDDDVNRDTMPESSQMSGISKKTKKSNPRKPKHVPLDRTVFKENGEPVWVVADLKPSEMKMNENGELIKNPDLMDALEEEGLEMEDGKGWIQKISTYLSGEFNSGIIDMKEATKNINPFDTLEALEQREKAYFSKDTVIYNTCDTCLHLSHNAIERFSEQENSLPRRPPFVNRRLGSKEEEERTCPVTTVRFVDNDGTIATYDRPNPITSVQKFKKKIARKYHREQASAPETKEQSKIQELKREESKKRS</sequence>
<dbReference type="WBParaSite" id="Csp11.Scaffold629.g14121.t1">
    <property type="protein sequence ID" value="Csp11.Scaffold629.g14121.t1"/>
    <property type="gene ID" value="Csp11.Scaffold629.g14121"/>
</dbReference>
<evidence type="ECO:0000313" key="2">
    <source>
        <dbReference type="Proteomes" id="UP000095282"/>
    </source>
</evidence>
<feature type="compositionally biased region" description="Basic residues" evidence="1">
    <location>
        <begin position="186"/>
        <end position="198"/>
    </location>
</feature>
<feature type="region of interest" description="Disordered" evidence="1">
    <location>
        <begin position="384"/>
        <end position="415"/>
    </location>
</feature>
<dbReference type="Proteomes" id="UP000095282">
    <property type="component" value="Unplaced"/>
</dbReference>
<accession>A0A1I7U295</accession>
<reference evidence="3" key="1">
    <citation type="submission" date="2016-11" db="UniProtKB">
        <authorList>
            <consortium name="WormBaseParasite"/>
        </authorList>
    </citation>
    <scope>IDENTIFICATION</scope>
</reference>
<feature type="compositionally biased region" description="Basic residues" evidence="1">
    <location>
        <begin position="55"/>
        <end position="66"/>
    </location>
</feature>
<evidence type="ECO:0000313" key="3">
    <source>
        <dbReference type="WBParaSite" id="Csp11.Scaffold629.g14121.t1"/>
    </source>
</evidence>
<proteinExistence type="predicted"/>
<name>A0A1I7U295_9PELO</name>
<feature type="region of interest" description="Disordered" evidence="1">
    <location>
        <begin position="1"/>
        <end position="37"/>
    </location>
</feature>